<evidence type="ECO:0000313" key="3">
    <source>
        <dbReference type="Proteomes" id="UP000230731"/>
    </source>
</evidence>
<keyword evidence="1" id="KW-1133">Transmembrane helix</keyword>
<dbReference type="AlphaFoldDB" id="A0A2M6WZA3"/>
<evidence type="ECO:0000256" key="1">
    <source>
        <dbReference type="SAM" id="Phobius"/>
    </source>
</evidence>
<sequence>MHTTQTNKKDTETKTRPHGVSNALSNLCSGQSLRPGVRSVSYLCSLIAACIVFLPSAAYAIDPVPAPSGLPSGVSGNTKVVPTLLRLINIFLGIIAIIAVIVIIIAGFRLIISGGDEESARAARRQILYAIIGLVVIILSVVVVNFIISLFPA</sequence>
<organism evidence="2 3">
    <name type="scientific">Candidatus Andersenbacteria bacterium CG10_big_fil_rev_8_21_14_0_10_54_11</name>
    <dbReference type="NCBI Taxonomy" id="1974485"/>
    <lineage>
        <taxon>Bacteria</taxon>
        <taxon>Candidatus Anderseniibacteriota</taxon>
    </lineage>
</organism>
<keyword evidence="1" id="KW-0472">Membrane</keyword>
<gene>
    <name evidence="2" type="ORF">COT71_02445</name>
</gene>
<comment type="caution">
    <text evidence="2">The sequence shown here is derived from an EMBL/GenBank/DDBJ whole genome shotgun (WGS) entry which is preliminary data.</text>
</comment>
<accession>A0A2M6WZA3</accession>
<dbReference type="Proteomes" id="UP000230731">
    <property type="component" value="Unassembled WGS sequence"/>
</dbReference>
<protein>
    <submittedName>
        <fullName evidence="2">Uncharacterized protein</fullName>
    </submittedName>
</protein>
<dbReference type="EMBL" id="PEZP01000030">
    <property type="protein sequence ID" value="PIT98133.1"/>
    <property type="molecule type" value="Genomic_DNA"/>
</dbReference>
<feature type="transmembrane region" description="Helical" evidence="1">
    <location>
        <begin position="81"/>
        <end position="106"/>
    </location>
</feature>
<proteinExistence type="predicted"/>
<reference evidence="3" key="1">
    <citation type="submission" date="2017-09" db="EMBL/GenBank/DDBJ databases">
        <title>Depth-based differentiation of microbial function through sediment-hosted aquifers and enrichment of novel symbionts in the deep terrestrial subsurface.</title>
        <authorList>
            <person name="Probst A.J."/>
            <person name="Ladd B."/>
            <person name="Jarett J.K."/>
            <person name="Geller-Mcgrath D.E."/>
            <person name="Sieber C.M.K."/>
            <person name="Emerson J.B."/>
            <person name="Anantharaman K."/>
            <person name="Thomas B.C."/>
            <person name="Malmstrom R."/>
            <person name="Stieglmeier M."/>
            <person name="Klingl A."/>
            <person name="Woyke T."/>
            <person name="Ryan C.M."/>
            <person name="Banfield J.F."/>
        </authorList>
    </citation>
    <scope>NUCLEOTIDE SEQUENCE [LARGE SCALE GENOMIC DNA]</scope>
</reference>
<dbReference type="NCBIfam" id="NF045849">
    <property type="entry name" value="ICE_MMCAP2_0565"/>
    <property type="match status" value="1"/>
</dbReference>
<dbReference type="InterPro" id="IPR043993">
    <property type="entry name" value="T4SS_pilin"/>
</dbReference>
<keyword evidence="1" id="KW-0812">Transmembrane</keyword>
<dbReference type="Pfam" id="PF18895">
    <property type="entry name" value="T4SS_pilin"/>
    <property type="match status" value="1"/>
</dbReference>
<feature type="transmembrane region" description="Helical" evidence="1">
    <location>
        <begin position="40"/>
        <end position="61"/>
    </location>
</feature>
<evidence type="ECO:0000313" key="2">
    <source>
        <dbReference type="EMBL" id="PIT98133.1"/>
    </source>
</evidence>
<name>A0A2M6WZA3_9BACT</name>
<feature type="transmembrane region" description="Helical" evidence="1">
    <location>
        <begin position="127"/>
        <end position="151"/>
    </location>
</feature>